<dbReference type="CDD" id="cd06225">
    <property type="entry name" value="HAMP"/>
    <property type="match status" value="1"/>
</dbReference>
<dbReference type="PROSITE" id="PS50885">
    <property type="entry name" value="HAMP"/>
    <property type="match status" value="1"/>
</dbReference>
<feature type="coiled-coil region" evidence="5">
    <location>
        <begin position="408"/>
        <end position="459"/>
    </location>
</feature>
<evidence type="ECO:0000256" key="5">
    <source>
        <dbReference type="SAM" id="Coils"/>
    </source>
</evidence>
<keyword evidence="10" id="KW-1185">Reference proteome</keyword>
<keyword evidence="6" id="KW-0472">Membrane</keyword>
<feature type="transmembrane region" description="Helical" evidence="6">
    <location>
        <begin position="59"/>
        <end position="78"/>
    </location>
</feature>
<accession>A0A4P6HPI9</accession>
<dbReference type="PANTHER" id="PTHR32089">
    <property type="entry name" value="METHYL-ACCEPTING CHEMOTAXIS PROTEIN MCPB"/>
    <property type="match status" value="1"/>
</dbReference>
<dbReference type="SUPFAM" id="SSF58104">
    <property type="entry name" value="Methyl-accepting chemotaxis protein (MCP) signaling domain"/>
    <property type="match status" value="1"/>
</dbReference>
<organism evidence="9 10">
    <name type="scientific">Solidesulfovibrio carbinolicus</name>
    <dbReference type="NCBI Taxonomy" id="296842"/>
    <lineage>
        <taxon>Bacteria</taxon>
        <taxon>Pseudomonadati</taxon>
        <taxon>Thermodesulfobacteriota</taxon>
        <taxon>Desulfovibrionia</taxon>
        <taxon>Desulfovibrionales</taxon>
        <taxon>Desulfovibrionaceae</taxon>
        <taxon>Solidesulfovibrio</taxon>
    </lineage>
</organism>
<dbReference type="SMART" id="SM00283">
    <property type="entry name" value="MA"/>
    <property type="match status" value="1"/>
</dbReference>
<dbReference type="CDD" id="cd11386">
    <property type="entry name" value="MCP_signal"/>
    <property type="match status" value="1"/>
</dbReference>
<dbReference type="SMART" id="SM00304">
    <property type="entry name" value="HAMP"/>
    <property type="match status" value="1"/>
</dbReference>
<dbReference type="PANTHER" id="PTHR32089:SF112">
    <property type="entry name" value="LYSOZYME-LIKE PROTEIN-RELATED"/>
    <property type="match status" value="1"/>
</dbReference>
<dbReference type="Pfam" id="PF00672">
    <property type="entry name" value="HAMP"/>
    <property type="match status" value="1"/>
</dbReference>
<evidence type="ECO:0000256" key="6">
    <source>
        <dbReference type="SAM" id="Phobius"/>
    </source>
</evidence>
<dbReference type="InterPro" id="IPR003660">
    <property type="entry name" value="HAMP_dom"/>
</dbReference>
<evidence type="ECO:0008006" key="11">
    <source>
        <dbReference type="Google" id="ProtNLM"/>
    </source>
</evidence>
<evidence type="ECO:0000256" key="1">
    <source>
        <dbReference type="ARBA" id="ARBA00004370"/>
    </source>
</evidence>
<comment type="subcellular location">
    <subcellularLocation>
        <location evidence="1">Membrane</location>
    </subcellularLocation>
</comment>
<dbReference type="GO" id="GO:0007165">
    <property type="term" value="P:signal transduction"/>
    <property type="evidence" value="ECO:0007669"/>
    <property type="project" value="UniProtKB-KW"/>
</dbReference>
<dbReference type="GO" id="GO:0006935">
    <property type="term" value="P:chemotaxis"/>
    <property type="evidence" value="ECO:0007669"/>
    <property type="project" value="UniProtKB-ARBA"/>
</dbReference>
<dbReference type="PROSITE" id="PS50111">
    <property type="entry name" value="CHEMOTAXIS_TRANSDUC_2"/>
    <property type="match status" value="1"/>
</dbReference>
<evidence type="ECO:0000259" key="8">
    <source>
        <dbReference type="PROSITE" id="PS50885"/>
    </source>
</evidence>
<feature type="transmembrane region" description="Helical" evidence="6">
    <location>
        <begin position="351"/>
        <end position="370"/>
    </location>
</feature>
<proteinExistence type="inferred from homology"/>
<keyword evidence="6" id="KW-0812">Transmembrane</keyword>
<dbReference type="Pfam" id="PF08376">
    <property type="entry name" value="NIT"/>
    <property type="match status" value="1"/>
</dbReference>
<evidence type="ECO:0000256" key="2">
    <source>
        <dbReference type="ARBA" id="ARBA00023224"/>
    </source>
</evidence>
<dbReference type="Pfam" id="PF00015">
    <property type="entry name" value="MCPsignal"/>
    <property type="match status" value="1"/>
</dbReference>
<protein>
    <recommendedName>
        <fullName evidence="11">Methyl-accepting chemotaxis protein</fullName>
    </recommendedName>
</protein>
<dbReference type="EMBL" id="CP026538">
    <property type="protein sequence ID" value="QAZ68604.1"/>
    <property type="molecule type" value="Genomic_DNA"/>
</dbReference>
<evidence type="ECO:0000313" key="10">
    <source>
        <dbReference type="Proteomes" id="UP000293296"/>
    </source>
</evidence>
<evidence type="ECO:0000256" key="4">
    <source>
        <dbReference type="PROSITE-ProRule" id="PRU00284"/>
    </source>
</evidence>
<evidence type="ECO:0000256" key="3">
    <source>
        <dbReference type="ARBA" id="ARBA00029447"/>
    </source>
</evidence>
<dbReference type="Gene3D" id="1.10.287.950">
    <property type="entry name" value="Methyl-accepting chemotaxis protein"/>
    <property type="match status" value="1"/>
</dbReference>
<dbReference type="FunFam" id="1.10.287.950:FF:000001">
    <property type="entry name" value="Methyl-accepting chemotaxis sensory transducer"/>
    <property type="match status" value="1"/>
</dbReference>
<evidence type="ECO:0000313" key="9">
    <source>
        <dbReference type="EMBL" id="QAZ68604.1"/>
    </source>
</evidence>
<dbReference type="Gene3D" id="6.10.340.10">
    <property type="match status" value="1"/>
</dbReference>
<evidence type="ECO:0000259" key="7">
    <source>
        <dbReference type="PROSITE" id="PS50111"/>
    </source>
</evidence>
<gene>
    <name evidence="9" type="ORF">C3Y92_15745</name>
</gene>
<dbReference type="InterPro" id="IPR013587">
    <property type="entry name" value="Nitrate/nitrite_sensing"/>
</dbReference>
<dbReference type="Proteomes" id="UP000293296">
    <property type="component" value="Chromosome"/>
</dbReference>
<dbReference type="OrthoDB" id="5438492at2"/>
<feature type="domain" description="Methyl-accepting transducer" evidence="7">
    <location>
        <begin position="471"/>
        <end position="707"/>
    </location>
</feature>
<dbReference type="KEGG" id="dcb:C3Y92_15745"/>
<dbReference type="AlphaFoldDB" id="A0A4P6HPI9"/>
<keyword evidence="2 4" id="KW-0807">Transducer</keyword>
<comment type="similarity">
    <text evidence="3">Belongs to the methyl-accepting chemotaxis (MCP) protein family.</text>
</comment>
<reference evidence="9 10" key="1">
    <citation type="submission" date="2018-02" db="EMBL/GenBank/DDBJ databases">
        <title>Genome sequence of Desulfovibrio carbinolicus DSM 3852.</title>
        <authorList>
            <person name="Wilbanks E."/>
            <person name="Skennerton C.T."/>
            <person name="Orphan V.J."/>
        </authorList>
    </citation>
    <scope>NUCLEOTIDE SEQUENCE [LARGE SCALE GENOMIC DNA]</scope>
    <source>
        <strain evidence="9 10">DSM 3852</strain>
    </source>
</reference>
<dbReference type="InterPro" id="IPR004089">
    <property type="entry name" value="MCPsignal_dom"/>
</dbReference>
<feature type="domain" description="HAMP" evidence="8">
    <location>
        <begin position="371"/>
        <end position="423"/>
    </location>
</feature>
<keyword evidence="6" id="KW-1133">Transmembrane helix</keyword>
<name>A0A4P6HPI9_9BACT</name>
<keyword evidence="5" id="KW-0175">Coiled coil</keyword>
<dbReference type="GO" id="GO:0016020">
    <property type="term" value="C:membrane"/>
    <property type="evidence" value="ECO:0007669"/>
    <property type="project" value="UniProtKB-SubCell"/>
</dbReference>
<sequence>MPNSTCVKLDQLFRIVHSSTLLALGLKKVLTSSQTKSISLSQNITNLGGYSTMKISSKLILLTTIPLIAFLAISILYAKISIDESDTVDKMSGNTQLFIAISDLVHELQKERGRTSIYLSGGSQDDMNSQRKLSDNQIKPVIDALKTANLTPQVKEATSQAVSNIEKVRTQANQNSPVREVVDAYGKIIADLMTSETAIANSKTTRGFGKSLTTIIILETAKENAGKLRATVSGILTADKPINEEMFTRLITFKSNIDANLESKALVLGAQAHSILDENKKSQAWLDTNKWFNTVLVKSKEGNFGINGKDFFSTITQVIDSLNSVRTKEMITITNNLTTIQNEISSSLTKVYVVIGTTLILSLLIAFFVAKSITNPIKHLIQYAQKVSGGNLEAEISEKFSHELGSLKSSLNTMISNLKTKISEAETNSRKAEEESLHAKIATREAEEAKIYAEQAKAEGMNAAANSIENVVEIVSSASEELSAQIEQSTQGAEIQSQRVAETATAMEQMNATVMEVAKNASQAAETADQAKHQAQEGEKVVTEVVTGIAEVQSTALELKNDMTLLGKRAEEIGQILNVISDIADQTNLLALNAAIEAARAGDAGRGFAVVADEVRKLAEKTMSATKEVGDSIRGIQNEARKNIENVDLAVSRIGTVTSLATKSGNSLEEIVKFVDLTTDQVRAIATASEEQSATSEEINRSIEDVNRVSMETSDAMRQSAQAVGELANQAQVLKRLIDEMKSEGSDTRALSGSSPKKLA</sequence>